<protein>
    <submittedName>
        <fullName evidence="2">Uncharacterized protein</fullName>
    </submittedName>
</protein>
<evidence type="ECO:0000313" key="2">
    <source>
        <dbReference type="EMBL" id="VVD00572.1"/>
    </source>
</evidence>
<feature type="compositionally biased region" description="Low complexity" evidence="1">
    <location>
        <begin position="32"/>
        <end position="44"/>
    </location>
</feature>
<name>A0A5E4QQM3_9NEOP</name>
<dbReference type="EMBL" id="FZQP02004812">
    <property type="protein sequence ID" value="VVD00572.1"/>
    <property type="molecule type" value="Genomic_DNA"/>
</dbReference>
<accession>A0A5E4QQM3</accession>
<evidence type="ECO:0000313" key="3">
    <source>
        <dbReference type="Proteomes" id="UP000324832"/>
    </source>
</evidence>
<keyword evidence="3" id="KW-1185">Reference proteome</keyword>
<feature type="region of interest" description="Disordered" evidence="1">
    <location>
        <begin position="16"/>
        <end position="99"/>
    </location>
</feature>
<evidence type="ECO:0000256" key="1">
    <source>
        <dbReference type="SAM" id="MobiDB-lite"/>
    </source>
</evidence>
<gene>
    <name evidence="2" type="ORF">LSINAPIS_LOCUS11178</name>
</gene>
<feature type="compositionally biased region" description="Basic residues" evidence="1">
    <location>
        <begin position="48"/>
        <end position="58"/>
    </location>
</feature>
<organism evidence="2 3">
    <name type="scientific">Leptidea sinapis</name>
    <dbReference type="NCBI Taxonomy" id="189913"/>
    <lineage>
        <taxon>Eukaryota</taxon>
        <taxon>Metazoa</taxon>
        <taxon>Ecdysozoa</taxon>
        <taxon>Arthropoda</taxon>
        <taxon>Hexapoda</taxon>
        <taxon>Insecta</taxon>
        <taxon>Pterygota</taxon>
        <taxon>Neoptera</taxon>
        <taxon>Endopterygota</taxon>
        <taxon>Lepidoptera</taxon>
        <taxon>Glossata</taxon>
        <taxon>Ditrysia</taxon>
        <taxon>Papilionoidea</taxon>
        <taxon>Pieridae</taxon>
        <taxon>Dismorphiinae</taxon>
        <taxon>Leptidea</taxon>
    </lineage>
</organism>
<sequence>MSALISRPWFRSRLKSYRGGHHSAPSKHHAASDNTTSTVQNHTTNTKEKKRTKLKRGRPPLSRKIQERERDDDTSTSGPDRRTWRASTESRGARRPSFDIDNIVIPQSRHTRAQHREWLRYAKKKRSRRANKDQQQQQEVVDEQPLILQVDEQHTEPQIQKESHSSPAREVSTICTGRCCL</sequence>
<dbReference type="AlphaFoldDB" id="A0A5E4QQM3"/>
<dbReference type="Proteomes" id="UP000324832">
    <property type="component" value="Unassembled WGS sequence"/>
</dbReference>
<proteinExistence type="predicted"/>
<feature type="compositionally biased region" description="Basic residues" evidence="1">
    <location>
        <begin position="16"/>
        <end position="29"/>
    </location>
</feature>
<feature type="compositionally biased region" description="Basic and acidic residues" evidence="1">
    <location>
        <begin position="64"/>
        <end position="83"/>
    </location>
</feature>
<feature type="region of interest" description="Disordered" evidence="1">
    <location>
        <begin position="124"/>
        <end position="144"/>
    </location>
</feature>
<reference evidence="2 3" key="1">
    <citation type="submission" date="2017-07" db="EMBL/GenBank/DDBJ databases">
        <authorList>
            <person name="Talla V."/>
            <person name="Backstrom N."/>
        </authorList>
    </citation>
    <scope>NUCLEOTIDE SEQUENCE [LARGE SCALE GENOMIC DNA]</scope>
</reference>